<feature type="transmembrane region" description="Helical" evidence="1">
    <location>
        <begin position="12"/>
        <end position="37"/>
    </location>
</feature>
<evidence type="ECO:0000256" key="1">
    <source>
        <dbReference type="SAM" id="Phobius"/>
    </source>
</evidence>
<organism evidence="2 3">
    <name type="scientific">Natronoarchaeum philippinense</name>
    <dbReference type="NCBI Taxonomy" id="558529"/>
    <lineage>
        <taxon>Archaea</taxon>
        <taxon>Methanobacteriati</taxon>
        <taxon>Methanobacteriota</taxon>
        <taxon>Stenosarchaea group</taxon>
        <taxon>Halobacteria</taxon>
        <taxon>Halobacteriales</taxon>
        <taxon>Natronoarchaeaceae</taxon>
    </lineage>
</organism>
<keyword evidence="1" id="KW-0472">Membrane</keyword>
<keyword evidence="1" id="KW-0812">Transmembrane</keyword>
<dbReference type="EMBL" id="OBEJ01000001">
    <property type="protein sequence ID" value="SNZ02558.1"/>
    <property type="molecule type" value="Genomic_DNA"/>
</dbReference>
<evidence type="ECO:0000313" key="2">
    <source>
        <dbReference type="EMBL" id="SNZ02558.1"/>
    </source>
</evidence>
<evidence type="ECO:0000313" key="3">
    <source>
        <dbReference type="Proteomes" id="UP000219453"/>
    </source>
</evidence>
<protein>
    <submittedName>
        <fullName evidence="2">Uncharacterized protein</fullName>
    </submittedName>
</protein>
<sequence>MQLPSVYTPEGSFAYLLVVLGATLVTAVTYLVVYAGASLPP</sequence>
<gene>
    <name evidence="2" type="ORF">SAMN06269185_0052</name>
</gene>
<accession>A0A285MZP2</accession>
<dbReference type="Proteomes" id="UP000219453">
    <property type="component" value="Unassembled WGS sequence"/>
</dbReference>
<proteinExistence type="predicted"/>
<dbReference type="AlphaFoldDB" id="A0A285MZP2"/>
<dbReference type="RefSeq" id="WP_259370002.1">
    <property type="nucleotide sequence ID" value="NZ_OBEJ01000001.1"/>
</dbReference>
<keyword evidence="1" id="KW-1133">Transmembrane helix</keyword>
<reference evidence="2 3" key="1">
    <citation type="submission" date="2017-09" db="EMBL/GenBank/DDBJ databases">
        <authorList>
            <person name="Ehlers B."/>
            <person name="Leendertz F.H."/>
        </authorList>
    </citation>
    <scope>NUCLEOTIDE SEQUENCE [LARGE SCALE GENOMIC DNA]</scope>
    <source>
        <strain evidence="2 3">DSM 27208</strain>
    </source>
</reference>
<keyword evidence="3" id="KW-1185">Reference proteome</keyword>
<name>A0A285MZP2_NATPI</name>